<dbReference type="STRING" id="1047168.A0A0F4GRV7"/>
<dbReference type="GO" id="GO:0034355">
    <property type="term" value="P:NAD+ biosynthetic process via the salvage pathway"/>
    <property type="evidence" value="ECO:0007669"/>
    <property type="project" value="EnsemblFungi"/>
</dbReference>
<keyword evidence="1" id="KW-0418">Kinase</keyword>
<comment type="caution">
    <text evidence="1">The sequence shown here is derived from an EMBL/GenBank/DDBJ whole genome shotgun (WGS) entry which is preliminary data.</text>
</comment>
<dbReference type="AlphaFoldDB" id="A0A0F4GRV7"/>
<organism evidence="1 2">
    <name type="scientific">Zymoseptoria brevis</name>
    <dbReference type="NCBI Taxonomy" id="1047168"/>
    <lineage>
        <taxon>Eukaryota</taxon>
        <taxon>Fungi</taxon>
        <taxon>Dikarya</taxon>
        <taxon>Ascomycota</taxon>
        <taxon>Pezizomycotina</taxon>
        <taxon>Dothideomycetes</taxon>
        <taxon>Dothideomycetidae</taxon>
        <taxon>Mycosphaerellales</taxon>
        <taxon>Mycosphaerellaceae</taxon>
        <taxon>Zymoseptoria</taxon>
    </lineage>
</organism>
<reference evidence="1 2" key="1">
    <citation type="submission" date="2015-03" db="EMBL/GenBank/DDBJ databases">
        <title>RNA-seq based gene annotation and comparative genomics of four Zymoseptoria species reveal species-specific pathogenicity related genes and transposable element activity.</title>
        <authorList>
            <person name="Grandaubert J."/>
            <person name="Bhattacharyya A."/>
            <person name="Stukenbrock E.H."/>
        </authorList>
    </citation>
    <scope>NUCLEOTIDE SEQUENCE [LARGE SCALE GENOMIC DNA]</scope>
    <source>
        <strain evidence="1 2">Zb18110</strain>
    </source>
</reference>
<proteinExistence type="predicted"/>
<dbReference type="GO" id="GO:0050262">
    <property type="term" value="F:ribosylnicotinamide kinase activity"/>
    <property type="evidence" value="ECO:0007669"/>
    <property type="project" value="EnsemblFungi"/>
</dbReference>
<dbReference type="Proteomes" id="UP000033647">
    <property type="component" value="Unassembled WGS sequence"/>
</dbReference>
<dbReference type="GO" id="GO:0046495">
    <property type="term" value="P:nicotinamide riboside metabolic process"/>
    <property type="evidence" value="ECO:0007669"/>
    <property type="project" value="EnsemblFungi"/>
</dbReference>
<dbReference type="EMBL" id="LAFY01000332">
    <property type="protein sequence ID" value="KJY00152.1"/>
    <property type="molecule type" value="Genomic_DNA"/>
</dbReference>
<dbReference type="PRINTS" id="PR00988">
    <property type="entry name" value="URIDINKINASE"/>
</dbReference>
<keyword evidence="1" id="KW-0808">Transferase</keyword>
<evidence type="ECO:0000313" key="2">
    <source>
        <dbReference type="Proteomes" id="UP000033647"/>
    </source>
</evidence>
<dbReference type="Gene3D" id="3.40.50.300">
    <property type="entry name" value="P-loop containing nucleotide triphosphate hydrolases"/>
    <property type="match status" value="1"/>
</dbReference>
<dbReference type="SUPFAM" id="SSF52540">
    <property type="entry name" value="P-loop containing nucleoside triphosphate hydrolases"/>
    <property type="match status" value="1"/>
</dbReference>
<keyword evidence="2" id="KW-1185">Reference proteome</keyword>
<gene>
    <name evidence="1" type="ORF">TI39_contig340g00029</name>
</gene>
<evidence type="ECO:0000313" key="1">
    <source>
        <dbReference type="EMBL" id="KJY00152.1"/>
    </source>
</evidence>
<name>A0A0F4GRV7_9PEZI</name>
<dbReference type="OrthoDB" id="10041966at2759"/>
<protein>
    <submittedName>
        <fullName evidence="1">Nicotinamide riboside kinase 1 like protein</fullName>
    </submittedName>
</protein>
<accession>A0A0F4GRV7</accession>
<sequence>MTENKAIIIGVSGISSSGKTTLARILRDIFPRTWILHEDDFYKTDQDIPITDGVANWDCLDAIDLPAFEAALSYIRQHGMSPPSFVSKEDDNSVGKVDVDKVLIDDLKWKASKWMFADTPPICIIDGFLLYSEKMKAIRDQFDIKLFLRTDYATAKARREARKGYVTLEGFWEDPHGYVDRVVWPEYAKEHAFLFKDGNVEGELDQEQLKKLNIKAMPANAQGNMTACVQWAFDVLDHALDELTMPRD</sequence>
<dbReference type="InterPro" id="IPR027417">
    <property type="entry name" value="P-loop_NTPase"/>
</dbReference>
<dbReference type="PANTHER" id="PTHR10285">
    <property type="entry name" value="URIDINE KINASE"/>
    <property type="match status" value="1"/>
</dbReference>
<dbReference type="CDD" id="cd02024">
    <property type="entry name" value="NRK1"/>
    <property type="match status" value="1"/>
</dbReference>